<dbReference type="AlphaFoldDB" id="A0A7C5THE5"/>
<evidence type="ECO:0000256" key="1">
    <source>
        <dbReference type="ARBA" id="ARBA00005417"/>
    </source>
</evidence>
<reference evidence="6" key="1">
    <citation type="journal article" date="2020" name="mSystems">
        <title>Genome- and Community-Level Interaction Insights into Carbon Utilization and Element Cycling Functions of Hydrothermarchaeota in Hydrothermal Sediment.</title>
        <authorList>
            <person name="Zhou Z."/>
            <person name="Liu Y."/>
            <person name="Xu W."/>
            <person name="Pan J."/>
            <person name="Luo Z.H."/>
            <person name="Li M."/>
        </authorList>
    </citation>
    <scope>NUCLEOTIDE SEQUENCE [LARGE SCALE GENOMIC DNA]</scope>
    <source>
        <strain evidence="6">SpSt-1121</strain>
    </source>
</reference>
<dbReference type="PROSITE" id="PS50893">
    <property type="entry name" value="ABC_TRANSPORTER_2"/>
    <property type="match status" value="2"/>
</dbReference>
<dbReference type="GO" id="GO:0016887">
    <property type="term" value="F:ATP hydrolysis activity"/>
    <property type="evidence" value="ECO:0007669"/>
    <property type="project" value="InterPro"/>
</dbReference>
<dbReference type="SUPFAM" id="SSF52540">
    <property type="entry name" value="P-loop containing nucleoside triphosphate hydrolases"/>
    <property type="match status" value="2"/>
</dbReference>
<feature type="domain" description="ABC transporter" evidence="5">
    <location>
        <begin position="12"/>
        <end position="234"/>
    </location>
</feature>
<dbReference type="Gene3D" id="3.40.50.300">
    <property type="entry name" value="P-loop containing nucleotide triphosphate hydrolases"/>
    <property type="match status" value="2"/>
</dbReference>
<dbReference type="InterPro" id="IPR003439">
    <property type="entry name" value="ABC_transporter-like_ATP-bd"/>
</dbReference>
<organism evidence="6">
    <name type="scientific">Ignisphaera aggregans</name>
    <dbReference type="NCBI Taxonomy" id="334771"/>
    <lineage>
        <taxon>Archaea</taxon>
        <taxon>Thermoproteota</taxon>
        <taxon>Thermoprotei</taxon>
        <taxon>Desulfurococcales</taxon>
        <taxon>Desulfurococcaceae</taxon>
        <taxon>Ignisphaera</taxon>
    </lineage>
</organism>
<gene>
    <name evidence="6" type="ORF">ENM84_03655</name>
</gene>
<keyword evidence="2" id="KW-0813">Transport</keyword>
<evidence type="ECO:0000313" key="6">
    <source>
        <dbReference type="EMBL" id="HHP81740.1"/>
    </source>
</evidence>
<feature type="domain" description="ABC transporter" evidence="5">
    <location>
        <begin position="230"/>
        <end position="428"/>
    </location>
</feature>
<dbReference type="PANTHER" id="PTHR42734:SF17">
    <property type="entry name" value="METAL TRANSPORT SYSTEM ATP-BINDING PROTEIN TM_0124-RELATED"/>
    <property type="match status" value="1"/>
</dbReference>
<dbReference type="SMART" id="SM00382">
    <property type="entry name" value="AAA"/>
    <property type="match status" value="2"/>
</dbReference>
<proteinExistence type="inferred from homology"/>
<evidence type="ECO:0000256" key="3">
    <source>
        <dbReference type="ARBA" id="ARBA00022741"/>
    </source>
</evidence>
<evidence type="ECO:0000259" key="5">
    <source>
        <dbReference type="PROSITE" id="PS50893"/>
    </source>
</evidence>
<keyword evidence="3" id="KW-0547">Nucleotide-binding</keyword>
<accession>A0A7C5THE5</accession>
<dbReference type="Pfam" id="PF00005">
    <property type="entry name" value="ABC_tran"/>
    <property type="match status" value="2"/>
</dbReference>
<protein>
    <submittedName>
        <fullName evidence="6">ATP-binding cassette domain-containing protein</fullName>
    </submittedName>
</protein>
<comment type="caution">
    <text evidence="6">The sequence shown here is derived from an EMBL/GenBank/DDBJ whole genome shotgun (WGS) entry which is preliminary data.</text>
</comment>
<name>A0A7C5THE5_9CREN</name>
<dbReference type="InterPro" id="IPR050153">
    <property type="entry name" value="Metal_Ion_Import_ABC"/>
</dbReference>
<dbReference type="InterPro" id="IPR003593">
    <property type="entry name" value="AAA+_ATPase"/>
</dbReference>
<dbReference type="InterPro" id="IPR027417">
    <property type="entry name" value="P-loop_NTPase"/>
</dbReference>
<sequence>MNLEVLILNNEVVANNLSIEINEKRILNNISFRIPSGYVVGVVGSTGSGKSTLLKAVTGLIPYLYKRFKVYGDLKIYGYSPIDALSNGLIAYVPQDPYSFFIGSTAREEASILDIDISSLDIGNIDVDRDLYKLSDGQLYRLLLYIAIVKGSKIIVLDEPTSHIDWWSIEDIFKLIKSFAYENNVTVFIADHRIELLKRFSDYMIYLDDVEDSCVVDEMLDANREDEEIAVLKNIKFSFNDNEILKNVSIAIRRGESIAIVGKNGSGKTTLLKILIGVLKGRGYRYVSKDVRFFMVPQNPVYWLPGGTVYSVIKRFLEMFRSRESIDSISSLFHLDKDLDKNVYSLSIGKVRTLSVALAYISNADIVIFDEPTLGLDCRYKKLVARIIRILIEKGSAVVIATHDRDFAKIFKSVYSINGGVLKKGIGL</sequence>
<dbReference type="EMBL" id="DRZI01000154">
    <property type="protein sequence ID" value="HHP81740.1"/>
    <property type="molecule type" value="Genomic_DNA"/>
</dbReference>
<keyword evidence="4 6" id="KW-0067">ATP-binding</keyword>
<evidence type="ECO:0000256" key="4">
    <source>
        <dbReference type="ARBA" id="ARBA00022840"/>
    </source>
</evidence>
<dbReference type="PANTHER" id="PTHR42734">
    <property type="entry name" value="METAL TRANSPORT SYSTEM ATP-BINDING PROTEIN TM_0124-RELATED"/>
    <property type="match status" value="1"/>
</dbReference>
<evidence type="ECO:0000256" key="2">
    <source>
        <dbReference type="ARBA" id="ARBA00022448"/>
    </source>
</evidence>
<dbReference type="GO" id="GO:0005524">
    <property type="term" value="F:ATP binding"/>
    <property type="evidence" value="ECO:0007669"/>
    <property type="project" value="UniProtKB-KW"/>
</dbReference>
<comment type="similarity">
    <text evidence="1">Belongs to the ABC transporter superfamily.</text>
</comment>